<dbReference type="InterPro" id="IPR019449">
    <property type="entry name" value="FMP27_WPPW_RBG"/>
</dbReference>
<dbReference type="SMART" id="SM01215">
    <property type="entry name" value="Fmp27_SW"/>
    <property type="match status" value="1"/>
</dbReference>
<feature type="compositionally biased region" description="Polar residues" evidence="1">
    <location>
        <begin position="2547"/>
        <end position="2587"/>
    </location>
</feature>
<feature type="compositionally biased region" description="Polar residues" evidence="1">
    <location>
        <begin position="2851"/>
        <end position="2864"/>
    </location>
</feature>
<dbReference type="InterPro" id="IPR019415">
    <property type="entry name" value="FMP27_SW_RBG"/>
</dbReference>
<feature type="region of interest" description="Disordered" evidence="1">
    <location>
        <begin position="2710"/>
        <end position="2900"/>
    </location>
</feature>
<evidence type="ECO:0000256" key="1">
    <source>
        <dbReference type="SAM" id="MobiDB-lite"/>
    </source>
</evidence>
<dbReference type="InterPro" id="IPR045167">
    <property type="entry name" value="Hobbit"/>
</dbReference>
<feature type="compositionally biased region" description="Low complexity" evidence="1">
    <location>
        <begin position="2772"/>
        <end position="2792"/>
    </location>
</feature>
<feature type="domain" description="FMP27 WPPW motif-containing RBG unit" evidence="4">
    <location>
        <begin position="1722"/>
        <end position="2179"/>
    </location>
</feature>
<dbReference type="Pfam" id="PF10344">
    <property type="entry name" value="Hobbit"/>
    <property type="match status" value="1"/>
</dbReference>
<dbReference type="KEGG" id="ccac:CcaHIS019_0308080"/>
<name>A0AA48IJ28_9TREE</name>
<accession>A0AA48IJ28</accession>
<dbReference type="Proteomes" id="UP001233271">
    <property type="component" value="Chromosome 3"/>
</dbReference>
<organism evidence="5 6">
    <name type="scientific">Cutaneotrichosporon cavernicola</name>
    <dbReference type="NCBI Taxonomy" id="279322"/>
    <lineage>
        <taxon>Eukaryota</taxon>
        <taxon>Fungi</taxon>
        <taxon>Dikarya</taxon>
        <taxon>Basidiomycota</taxon>
        <taxon>Agaricomycotina</taxon>
        <taxon>Tremellomycetes</taxon>
        <taxon>Trichosporonales</taxon>
        <taxon>Trichosporonaceae</taxon>
        <taxon>Cutaneotrichosporon</taxon>
    </lineage>
</organism>
<feature type="region of interest" description="Disordered" evidence="1">
    <location>
        <begin position="149"/>
        <end position="186"/>
    </location>
</feature>
<dbReference type="PANTHER" id="PTHR15678">
    <property type="entry name" value="ANTIGEN MLAA-22-RELATED"/>
    <property type="match status" value="1"/>
</dbReference>
<gene>
    <name evidence="5" type="primary">FMP27</name>
    <name evidence="5" type="ORF">CcaverHIS019_0308080</name>
</gene>
<evidence type="ECO:0008006" key="7">
    <source>
        <dbReference type="Google" id="ProtNLM"/>
    </source>
</evidence>
<reference evidence="5" key="1">
    <citation type="journal article" date="2023" name="BMC Genomics">
        <title>Chromosome-level genome assemblies of Cutaneotrichosporon spp. (Trichosporonales, Basidiomycota) reveal imbalanced evolution between nucleotide sequences and chromosome synteny.</title>
        <authorList>
            <person name="Kobayashi Y."/>
            <person name="Kayamori A."/>
            <person name="Aoki K."/>
            <person name="Shiwa Y."/>
            <person name="Matsutani M."/>
            <person name="Fujita N."/>
            <person name="Sugita T."/>
            <person name="Iwasaki W."/>
            <person name="Tanaka N."/>
            <person name="Takashima M."/>
        </authorList>
    </citation>
    <scope>NUCLEOTIDE SEQUENCE</scope>
    <source>
        <strain evidence="5">HIS019</strain>
    </source>
</reference>
<feature type="compositionally biased region" description="Basic and acidic residues" evidence="1">
    <location>
        <begin position="2510"/>
        <end position="2543"/>
    </location>
</feature>
<evidence type="ECO:0000259" key="3">
    <source>
        <dbReference type="SMART" id="SM01215"/>
    </source>
</evidence>
<feature type="region of interest" description="Disordered" evidence="1">
    <location>
        <begin position="582"/>
        <end position="618"/>
    </location>
</feature>
<sequence length="2900" mass="323640">MTWLTLLIWLVVVAFIDTRFVLPWVVRLVSKFRITASELSLFRVRDLGWYMKGQDKSTGPNLGVELINWSFGGSTPGKLTFKRKWQVPSWFKPVVDYFLHLLLHHWIAVLDFLSVHLTDIRIIVEELDDVEIRISDVRLAFGEDISVPPAYQDPLQPDEYHARRSSTPDAASGTPRARRHAPSPSITQMSKAVWSHAIGNAIGRMAFSLRVQDVTVLLPRPLAAPAEELPQTEESHAALPSLSSVLRNRKRRSKVDAALRPSPSGYQRIASLETPSIILLSLGIGPATQVFDKDNLRADVQLGHLQLGLEGVEKLIAINKARRKLKSPSSNTRSRVWTQGSLARRVVRALESVTTSCEKASVYHALPLQKPDIPSASSAVSEASEVNAPGLALSLDVSALSMRIAATHSGIDPRMGKVFGTSQKKSSRVHGITASLSWLAIELQCVAPGEPADDKSQVAAIRQADFDVLTTWAPEGFERREALFSDDPELSIIIARGYVASLGVSSDLQLISELSRSWKDTHPASSEAVLPPSAPRTHWPKPPRVRFFIDLGHMSVIIASSAAEDSAAISLSSDGISLGATANFDDHGAPSPSTDESPSLSAEDDSSSTSSIDSERPTFGMMGNGFAAIEPINLRIVLGTQNEKTYELAKVGRIQTKVIGHISGSCRTLQSGVDDYRLLPNTLATDVEVVIDDGVKMQLWHPDVINALIHLARLKQPAAVSKTSKQRKDPLDILPGGLSVRLALGSASIFIGHQDLNPTCDILLARGIFLQTTVVFDYARFRTMKASGSARHLRNLKMRDRLKLFKDVTASAFDHTHKLEHRGAQAALFSLLLRETGVKTVFNGEVFVENGGTDRLMDPPTSSIPTPPPADPEFVAWGWTGGRRREKAPRKPHPSHVPQAYISASHLLYVPHLHFTAKVHQPVPQEPSQVQVYGRVELLHVVTHISDLYCVLIAVHSVLEIVSALKHSQEPSDAKAKADRSALTHAVKRSIPFTVGLAVHKVWLHIHFPLQEQAFIAMENVGVERSLDKRTTAKSDYVVLYIQNERQPGMWDELGRIKRLTLAVDPSHRVNISAIAFRIRIPYAFLMSQLIFNINMAVKTTKLILRNLRTGNFSLYKKSGPEPPKKLPHIRIQVDLVHFEARDHPVENTLNLANRVGLYEQKTRLDLDELFEQKLAIMAENGEGTRSHSNLSTSQSVTDEEARYRLDWHFSRNWVRRIRRAKAEQRRREELAQRRLLISPCKLPIPVLELEQTVPLFRFSFVGVNVTLAPPNKSRAQLIKYMGDVSAPFKDGVQFSLMIPFNLTWTMLEAKVQLRDYPLPLLRILPGPDKTAGWHVTTLFIIAEELSDDDSTMFFPIEIVPGQCGHDTVGPLIVNIGKAIMPTKTYARPMIKVLSPEATRFTWCNSYKPGMSDLTRIFETLSNPPLDPSPKIGFWDKLRLAFHWRVILDFASTVRWYIKGSQNPYSITGFGAGFALVWRRNVCIEIGQPNAEGELVQVMADELLVSIPDLNELQDQAAVGISDDQPEMDEDEADRRLIERRSTKPCARFLNGVRFGLGFVFERTCRPWSCDKCGSTQNLLHLVLKHPKVAERLAMELGHAFDSYEGFRSDYIHFSVSLVAPREAGGVEPMATGSAAITHSSIHMNPKAFAHFFNWWNLFRSKIPAPIRQGRAFPDNPRSSQSFGASLATIKYRCDIAPIYVSHMYSVSSEDMWTKGLAQSLGFKLRAARFRLDGHQRQQEQRQYSEALKGVKIVTHKPFYAADLLLDEITFKGMVAGFNEAHIYPDNPALDTTYPHASDLSEEGKVWYNYFDFIDADQKPFDRNPRVKIVHMGDCPHVFLSRRVKAVATTPNDELLNLPPGKEASKFGHEKTHICYLGAALGVGPMQSQIAQERVVFLQEILSSFTEEDRENDPQHVASIKHRINILEHHIDDLAQTETRHMDNSTLGLPVEKSGDDDGEDETVFDNTLHVHNPRLFFNNESRNVLYKYLYARKSRKREEYTTSYAALRAIRDGVKQRRQRAANGLSRDDVMDNVPGDEVAELLRTLEKRAEQGLSARFKIDDSFLSHQGTAKLPAQGLPSDCAAHPQWRVLVLKPQIALRSTADPAAVVLVTLEEMAMKGYVVLDTTAADSVVSEVLSRSFAVCKGLQAFYPTTETMARSTTGAPNYREMDFVPLEIFLDAKSEATDYDRIILRSDMGLAWDEFNHLRAARGLEWPETVNDFGDPIEHLRLHQNMTSICMPMLTATANATHWTALYYIITDLMMYTLPEERLRKQKVDGFLLKFDRRDRDPQQLMWNLFVIQQHMRGLAELQRGYQANLQRLTVEGKRELFNIRADFLQEYETLNTVFDVINLNRSYEEAREALQTQSQINVGVGNIAWHMLKDDVKPLLKLNMKHALFAMDHNQDGSTDWAIAVADLEALNSNADALFTEVLTKSSKELSKMKMHSNCFMSASFSTLPQVGGISIIKELQAFLHPVRFRLEQKVGAAVIDYIFNDKTKSHMGSSGGTADKDKQPEKTKQSDKGKHADKGKHDKGKHSDKAKQLGPSCSSANNVAAVPNSTDSLTLPRNQSQMTVGSGHSVASTCPPQGDQDRHDMDGDVDAEEMRRRASQNRTFMNVVIGSIFIALDYKRDETRKKHGFVPEMADFKLTVPDLTYKDEVWSGKDFLKAVTRDLIRSVWSQRGDLMSQVMKKTSVFRSKKHLRHIAGINPDVEKLSSPKSPLRFSVQPSTPLDMDDYEPAPEEGSYPAEVAAGSSSKAATEDMTPRNTLEGTVTPRTTGRRPSLGVANSNGSGNGNVDGGDADDEGDLPKKRTRLFSRLRKLSKGEDEKAVVTPQVRTRLGSVSEGGYASQMSQTTPQQQRTASADYGGGASLRSSRSAQSSTSRLTPEVIQRQVSKGG</sequence>
<dbReference type="EMBL" id="AP028214">
    <property type="protein sequence ID" value="BEI90738.1"/>
    <property type="molecule type" value="Genomic_DNA"/>
</dbReference>
<dbReference type="SMART" id="SM01214">
    <property type="entry name" value="Fmp27_GFWDK"/>
    <property type="match status" value="1"/>
</dbReference>
<dbReference type="GeneID" id="85494608"/>
<feature type="domain" description="FMP27 SW motif-containing RBG unit" evidence="3">
    <location>
        <begin position="1201"/>
        <end position="1298"/>
    </location>
</feature>
<feature type="compositionally biased region" description="Low complexity" evidence="1">
    <location>
        <begin position="595"/>
        <end position="612"/>
    </location>
</feature>
<evidence type="ECO:0000259" key="2">
    <source>
        <dbReference type="SMART" id="SM01214"/>
    </source>
</evidence>
<feature type="compositionally biased region" description="Basic residues" evidence="1">
    <location>
        <begin position="2812"/>
        <end position="2823"/>
    </location>
</feature>
<dbReference type="PANTHER" id="PTHR15678:SF6">
    <property type="entry name" value="BRIDGE-LIKE LIPID TRANSFER PROTEIN FAMILY MEMBER 2"/>
    <property type="match status" value="1"/>
</dbReference>
<dbReference type="SMART" id="SM01216">
    <property type="entry name" value="Fmp27_WPPW"/>
    <property type="match status" value="1"/>
</dbReference>
<feature type="compositionally biased region" description="Low complexity" evidence="1">
    <location>
        <begin position="2873"/>
        <end position="2888"/>
    </location>
</feature>
<evidence type="ECO:0000313" key="5">
    <source>
        <dbReference type="EMBL" id="BEI90738.1"/>
    </source>
</evidence>
<keyword evidence="6" id="KW-1185">Reference proteome</keyword>
<proteinExistence type="predicted"/>
<protein>
    <recommendedName>
        <fullName evidence="7">Golgi-body localization protein domain-containing protein</fullName>
    </recommendedName>
</protein>
<evidence type="ECO:0000259" key="4">
    <source>
        <dbReference type="SMART" id="SM01216"/>
    </source>
</evidence>
<dbReference type="RefSeq" id="XP_060456003.1">
    <property type="nucleotide sequence ID" value="XM_060599295.1"/>
</dbReference>
<evidence type="ECO:0000313" key="6">
    <source>
        <dbReference type="Proteomes" id="UP001233271"/>
    </source>
</evidence>
<feature type="domain" description="FMP27/BLTP2/Hobbit GFWDK motif-containing RBG unit" evidence="2">
    <location>
        <begin position="1316"/>
        <end position="1467"/>
    </location>
</feature>
<feature type="region of interest" description="Disordered" evidence="1">
    <location>
        <begin position="2501"/>
        <end position="2596"/>
    </location>
</feature>
<dbReference type="InterPro" id="IPR019441">
    <property type="entry name" value="FMP27/BLTP2/Hobbit_GFWDK_RBG"/>
</dbReference>